<keyword evidence="4" id="KW-0964">Secreted</keyword>
<comment type="caution">
    <text evidence="11">The sequence shown here is derived from an EMBL/GenBank/DDBJ whole genome shotgun (WGS) entry which is preliminary data.</text>
</comment>
<feature type="chain" id="PRO_5015494318" evidence="10">
    <location>
        <begin position="25"/>
        <end position="450"/>
    </location>
</feature>
<dbReference type="AlphaFoldDB" id="A0A2U1LK87"/>
<accession>A0A2U1LK87</accession>
<evidence type="ECO:0000256" key="9">
    <source>
        <dbReference type="RuleBase" id="RU361169"/>
    </source>
</evidence>
<protein>
    <submittedName>
        <fullName evidence="11">Pectin lyase-like superfamily protein</fullName>
    </submittedName>
</protein>
<name>A0A2U1LK87_ARTAN</name>
<dbReference type="Pfam" id="PF00295">
    <property type="entry name" value="Glyco_hydro_28"/>
    <property type="match status" value="1"/>
</dbReference>
<comment type="subcellular location">
    <subcellularLocation>
        <location evidence="1">Secreted</location>
        <location evidence="1">Cell wall</location>
    </subcellularLocation>
</comment>
<evidence type="ECO:0000256" key="1">
    <source>
        <dbReference type="ARBA" id="ARBA00004191"/>
    </source>
</evidence>
<comment type="similarity">
    <text evidence="2 9">Belongs to the glycosyl hydrolase 28 family.</text>
</comment>
<keyword evidence="7" id="KW-0961">Cell wall biogenesis/degradation</keyword>
<organism evidence="11 12">
    <name type="scientific">Artemisia annua</name>
    <name type="common">Sweet wormwood</name>
    <dbReference type="NCBI Taxonomy" id="35608"/>
    <lineage>
        <taxon>Eukaryota</taxon>
        <taxon>Viridiplantae</taxon>
        <taxon>Streptophyta</taxon>
        <taxon>Embryophyta</taxon>
        <taxon>Tracheophyta</taxon>
        <taxon>Spermatophyta</taxon>
        <taxon>Magnoliopsida</taxon>
        <taxon>eudicotyledons</taxon>
        <taxon>Gunneridae</taxon>
        <taxon>Pentapetalae</taxon>
        <taxon>asterids</taxon>
        <taxon>campanulids</taxon>
        <taxon>Asterales</taxon>
        <taxon>Asteraceae</taxon>
        <taxon>Asteroideae</taxon>
        <taxon>Anthemideae</taxon>
        <taxon>Artemisiinae</taxon>
        <taxon>Artemisia</taxon>
    </lineage>
</organism>
<dbReference type="InterPro" id="IPR012334">
    <property type="entry name" value="Pectin_lyas_fold"/>
</dbReference>
<evidence type="ECO:0000313" key="12">
    <source>
        <dbReference type="Proteomes" id="UP000245207"/>
    </source>
</evidence>
<reference evidence="11 12" key="1">
    <citation type="journal article" date="2018" name="Mol. Plant">
        <title>The genome of Artemisia annua provides insight into the evolution of Asteraceae family and artemisinin biosynthesis.</title>
        <authorList>
            <person name="Shen Q."/>
            <person name="Zhang L."/>
            <person name="Liao Z."/>
            <person name="Wang S."/>
            <person name="Yan T."/>
            <person name="Shi P."/>
            <person name="Liu M."/>
            <person name="Fu X."/>
            <person name="Pan Q."/>
            <person name="Wang Y."/>
            <person name="Lv Z."/>
            <person name="Lu X."/>
            <person name="Zhang F."/>
            <person name="Jiang W."/>
            <person name="Ma Y."/>
            <person name="Chen M."/>
            <person name="Hao X."/>
            <person name="Li L."/>
            <person name="Tang Y."/>
            <person name="Lv G."/>
            <person name="Zhou Y."/>
            <person name="Sun X."/>
            <person name="Brodelius P.E."/>
            <person name="Rose J.K.C."/>
            <person name="Tang K."/>
        </authorList>
    </citation>
    <scope>NUCLEOTIDE SEQUENCE [LARGE SCALE GENOMIC DNA]</scope>
    <source>
        <strain evidence="12">cv. Huhao1</strain>
        <tissue evidence="11">Leaf</tissue>
    </source>
</reference>
<evidence type="ECO:0000313" key="11">
    <source>
        <dbReference type="EMBL" id="PWA49420.1"/>
    </source>
</evidence>
<dbReference type="GO" id="GO:0071555">
    <property type="term" value="P:cell wall organization"/>
    <property type="evidence" value="ECO:0007669"/>
    <property type="project" value="UniProtKB-KW"/>
</dbReference>
<dbReference type="PANTHER" id="PTHR31375">
    <property type="match status" value="1"/>
</dbReference>
<keyword evidence="11" id="KW-0456">Lyase</keyword>
<keyword evidence="6 9" id="KW-0326">Glycosidase</keyword>
<keyword evidence="10" id="KW-0732">Signal</keyword>
<dbReference type="Proteomes" id="UP000245207">
    <property type="component" value="Unassembled WGS sequence"/>
</dbReference>
<evidence type="ECO:0000256" key="4">
    <source>
        <dbReference type="ARBA" id="ARBA00022525"/>
    </source>
</evidence>
<dbReference type="PROSITE" id="PS00502">
    <property type="entry name" value="POLYGALACTURONASE"/>
    <property type="match status" value="1"/>
</dbReference>
<keyword evidence="3" id="KW-0134">Cell wall</keyword>
<evidence type="ECO:0000256" key="7">
    <source>
        <dbReference type="ARBA" id="ARBA00023316"/>
    </source>
</evidence>
<dbReference type="SMART" id="SM00710">
    <property type="entry name" value="PbH1"/>
    <property type="match status" value="5"/>
</dbReference>
<keyword evidence="5 9" id="KW-0378">Hydrolase</keyword>
<keyword evidence="12" id="KW-1185">Reference proteome</keyword>
<proteinExistence type="inferred from homology"/>
<gene>
    <name evidence="11" type="ORF">CTI12_AA481580</name>
</gene>
<feature type="signal peptide" evidence="10">
    <location>
        <begin position="1"/>
        <end position="24"/>
    </location>
</feature>
<dbReference type="GO" id="GO:0004650">
    <property type="term" value="F:polygalacturonase activity"/>
    <property type="evidence" value="ECO:0007669"/>
    <property type="project" value="InterPro"/>
</dbReference>
<dbReference type="EMBL" id="PKPP01008938">
    <property type="protein sequence ID" value="PWA49420.1"/>
    <property type="molecule type" value="Genomic_DNA"/>
</dbReference>
<evidence type="ECO:0000256" key="10">
    <source>
        <dbReference type="SAM" id="SignalP"/>
    </source>
</evidence>
<dbReference type="InterPro" id="IPR011050">
    <property type="entry name" value="Pectin_lyase_fold/virulence"/>
</dbReference>
<dbReference type="STRING" id="35608.A0A2U1LK87"/>
<dbReference type="SUPFAM" id="SSF51126">
    <property type="entry name" value="Pectin lyase-like"/>
    <property type="match status" value="1"/>
</dbReference>
<evidence type="ECO:0000256" key="3">
    <source>
        <dbReference type="ARBA" id="ARBA00022512"/>
    </source>
</evidence>
<dbReference type="OrthoDB" id="187139at2759"/>
<dbReference type="GO" id="GO:0016829">
    <property type="term" value="F:lyase activity"/>
    <property type="evidence" value="ECO:0007669"/>
    <property type="project" value="UniProtKB-KW"/>
</dbReference>
<evidence type="ECO:0000256" key="6">
    <source>
        <dbReference type="ARBA" id="ARBA00023295"/>
    </source>
</evidence>
<dbReference type="FunFam" id="2.160.20.10:FF:000012">
    <property type="entry name" value="Polygalacturonase At1g48100 family"/>
    <property type="match status" value="1"/>
</dbReference>
<dbReference type="InterPro" id="IPR000743">
    <property type="entry name" value="Glyco_hydro_28"/>
</dbReference>
<evidence type="ECO:0000256" key="2">
    <source>
        <dbReference type="ARBA" id="ARBA00008834"/>
    </source>
</evidence>
<evidence type="ECO:0000256" key="8">
    <source>
        <dbReference type="PROSITE-ProRule" id="PRU10052"/>
    </source>
</evidence>
<dbReference type="InterPro" id="IPR006626">
    <property type="entry name" value="PbH1"/>
</dbReference>
<dbReference type="GO" id="GO:0005975">
    <property type="term" value="P:carbohydrate metabolic process"/>
    <property type="evidence" value="ECO:0007669"/>
    <property type="project" value="InterPro"/>
</dbReference>
<feature type="active site" evidence="8">
    <location>
        <position position="280"/>
    </location>
</feature>
<evidence type="ECO:0000256" key="5">
    <source>
        <dbReference type="ARBA" id="ARBA00022801"/>
    </source>
</evidence>
<dbReference type="Gene3D" id="2.160.20.10">
    <property type="entry name" value="Single-stranded right-handed beta-helix, Pectin lyase-like"/>
    <property type="match status" value="1"/>
</dbReference>
<sequence length="450" mass="49059">MGLSFYTFVLFFLSLYVHFSYVNSRSLNDISLAPSLAPEAAITPEVQSSTSRVFDVRSFGAVGDGVTDDTQGFKMAWDSACDSDELGTLLVPKHYTFLIQSTIFTGSCGNGIVFQIDGTIMAPDGPSVWPKGTSMRQWLVFYRVNGMSLQGGGVIDGRGEKWWDLPCKPHKGPHGTTLPGPCDSPVAIRFFMSTNVTVKGLKVKNSPQFNFRFDGCHGVHIDSLNIKAPSLSPNTDGIHIENTNDVKIYNSLISNGDDCVSIGAGSYNVDIKNITCGPSHGISIGSLGMKNTRACVSNITVMDSFIKHSDNGVRIKTWQGGLGSVSQVKFINIHMDTVRNPIMIDQYYCQTKGLCPNQTSAVRIHDITYEKITGTYDYRTPPMHLGCSDSVPCTNLTFSDIELMPSQGQNMLTPFCWNAYGDLQTLTIPPVFCLLGGNPESIAETDVSQC</sequence>